<proteinExistence type="predicted"/>
<dbReference type="GO" id="GO:0004519">
    <property type="term" value="F:endonuclease activity"/>
    <property type="evidence" value="ECO:0007669"/>
    <property type="project" value="UniProtKB-KW"/>
</dbReference>
<dbReference type="EMBL" id="JNBR01003029">
    <property type="protein sequence ID" value="OQR80450.1"/>
    <property type="molecule type" value="Genomic_DNA"/>
</dbReference>
<keyword evidence="8" id="KW-0808">Transferase</keyword>
<evidence type="ECO:0000256" key="3">
    <source>
        <dbReference type="ARBA" id="ARBA00022759"/>
    </source>
</evidence>
<sequence>MQVTRAARDLAEPCIDCAVGKQGRSKQPRADTSESARTDEIGAVVSSDCAGKISPADRHGNRYFVNYIDHGSGYTAVFPIRKKSYQEKTAALFINLFERQFGVKVKTFRSDRGGEYRSAKFQSYLAQRGIAHQLTERHTSASNGKSERMHRTLLNGARAMLFGSDLPANLWSYALRYQTYLRNRVPSKANAEYKSPIEALTGRTPAVNHILAFGSVCTVHLPPKTKGIVRRAEVGRILGVNPVTKAYDIWVPRMASVVTSKDVQNIGPPRSPNKVYMDTLTDSFQRLTVTTPDKGVTK</sequence>
<keyword evidence="8" id="KW-0239">DNA-directed DNA polymerase</keyword>
<dbReference type="InterPro" id="IPR039537">
    <property type="entry name" value="Retrotran_Ty1/copia-like"/>
</dbReference>
<keyword evidence="9" id="KW-0233">DNA recombination</keyword>
<dbReference type="SUPFAM" id="SSF53098">
    <property type="entry name" value="Ribonuclease H-like"/>
    <property type="match status" value="1"/>
</dbReference>
<organism evidence="11 12">
    <name type="scientific">Achlya hypogyna</name>
    <name type="common">Oomycete</name>
    <name type="synonym">Protoachlya hypogyna</name>
    <dbReference type="NCBI Taxonomy" id="1202772"/>
    <lineage>
        <taxon>Eukaryota</taxon>
        <taxon>Sar</taxon>
        <taxon>Stramenopiles</taxon>
        <taxon>Oomycota</taxon>
        <taxon>Saprolegniomycetes</taxon>
        <taxon>Saprolegniales</taxon>
        <taxon>Achlyaceae</taxon>
        <taxon>Achlya</taxon>
    </lineage>
</organism>
<evidence type="ECO:0000256" key="4">
    <source>
        <dbReference type="ARBA" id="ARBA00022801"/>
    </source>
</evidence>
<dbReference type="GO" id="GO:0003676">
    <property type="term" value="F:nucleic acid binding"/>
    <property type="evidence" value="ECO:0007669"/>
    <property type="project" value="InterPro"/>
</dbReference>
<dbReference type="InterPro" id="IPR012337">
    <property type="entry name" value="RNaseH-like_sf"/>
</dbReference>
<dbReference type="GO" id="GO:0003887">
    <property type="term" value="F:DNA-directed DNA polymerase activity"/>
    <property type="evidence" value="ECO:0007669"/>
    <property type="project" value="UniProtKB-KW"/>
</dbReference>
<evidence type="ECO:0000256" key="7">
    <source>
        <dbReference type="ARBA" id="ARBA00022918"/>
    </source>
</evidence>
<keyword evidence="5" id="KW-0460">Magnesium</keyword>
<dbReference type="AlphaFoldDB" id="A0A1V9Y405"/>
<evidence type="ECO:0000256" key="9">
    <source>
        <dbReference type="ARBA" id="ARBA00023172"/>
    </source>
</evidence>
<accession>A0A1V9Y405</accession>
<reference evidence="11 12" key="1">
    <citation type="journal article" date="2014" name="Genome Biol. Evol.">
        <title>The secreted proteins of Achlya hypogyna and Thraustotheca clavata identify the ancestral oomycete secretome and reveal gene acquisitions by horizontal gene transfer.</title>
        <authorList>
            <person name="Misner I."/>
            <person name="Blouin N."/>
            <person name="Leonard G."/>
            <person name="Richards T.A."/>
            <person name="Lane C.E."/>
        </authorList>
    </citation>
    <scope>NUCLEOTIDE SEQUENCE [LARGE SCALE GENOMIC DNA]</scope>
    <source>
        <strain evidence="11 12">ATCC 48635</strain>
    </source>
</reference>
<keyword evidence="6" id="KW-0229">DNA integration</keyword>
<keyword evidence="1" id="KW-0540">Nuclease</keyword>
<evidence type="ECO:0000313" key="11">
    <source>
        <dbReference type="EMBL" id="OQR80450.1"/>
    </source>
</evidence>
<evidence type="ECO:0000313" key="12">
    <source>
        <dbReference type="Proteomes" id="UP000243579"/>
    </source>
</evidence>
<evidence type="ECO:0000256" key="2">
    <source>
        <dbReference type="ARBA" id="ARBA00022723"/>
    </source>
</evidence>
<protein>
    <recommendedName>
        <fullName evidence="10">Integrase catalytic domain-containing protein</fullName>
    </recommendedName>
</protein>
<gene>
    <name evidence="11" type="ORF">ACHHYP_17532</name>
</gene>
<keyword evidence="2" id="KW-0479">Metal-binding</keyword>
<dbReference type="GO" id="GO:0016787">
    <property type="term" value="F:hydrolase activity"/>
    <property type="evidence" value="ECO:0007669"/>
    <property type="project" value="UniProtKB-KW"/>
</dbReference>
<dbReference type="InterPro" id="IPR036397">
    <property type="entry name" value="RNaseH_sf"/>
</dbReference>
<dbReference type="PROSITE" id="PS50994">
    <property type="entry name" value="INTEGRASE"/>
    <property type="match status" value="1"/>
</dbReference>
<dbReference type="Pfam" id="PF00665">
    <property type="entry name" value="rve"/>
    <property type="match status" value="1"/>
</dbReference>
<feature type="non-terminal residue" evidence="11">
    <location>
        <position position="298"/>
    </location>
</feature>
<evidence type="ECO:0000256" key="8">
    <source>
        <dbReference type="ARBA" id="ARBA00022932"/>
    </source>
</evidence>
<keyword evidence="8" id="KW-0548">Nucleotidyltransferase</keyword>
<keyword evidence="12" id="KW-1185">Reference proteome</keyword>
<evidence type="ECO:0000259" key="10">
    <source>
        <dbReference type="PROSITE" id="PS50994"/>
    </source>
</evidence>
<dbReference type="Proteomes" id="UP000243579">
    <property type="component" value="Unassembled WGS sequence"/>
</dbReference>
<dbReference type="InterPro" id="IPR001584">
    <property type="entry name" value="Integrase_cat-core"/>
</dbReference>
<dbReference type="GO" id="GO:0046872">
    <property type="term" value="F:metal ion binding"/>
    <property type="evidence" value="ECO:0007669"/>
    <property type="project" value="UniProtKB-KW"/>
</dbReference>
<keyword evidence="7" id="KW-0695">RNA-directed DNA polymerase</keyword>
<dbReference type="GO" id="GO:0003964">
    <property type="term" value="F:RNA-directed DNA polymerase activity"/>
    <property type="evidence" value="ECO:0007669"/>
    <property type="project" value="UniProtKB-KW"/>
</dbReference>
<dbReference type="STRING" id="1202772.A0A1V9Y405"/>
<comment type="caution">
    <text evidence="11">The sequence shown here is derived from an EMBL/GenBank/DDBJ whole genome shotgun (WGS) entry which is preliminary data.</text>
</comment>
<evidence type="ECO:0000256" key="5">
    <source>
        <dbReference type="ARBA" id="ARBA00022842"/>
    </source>
</evidence>
<dbReference type="GO" id="GO:0015074">
    <property type="term" value="P:DNA integration"/>
    <property type="evidence" value="ECO:0007669"/>
    <property type="project" value="UniProtKB-KW"/>
</dbReference>
<dbReference type="PANTHER" id="PTHR42648:SF11">
    <property type="entry name" value="TRANSPOSON TY4-P GAG-POL POLYPROTEIN"/>
    <property type="match status" value="1"/>
</dbReference>
<evidence type="ECO:0000256" key="1">
    <source>
        <dbReference type="ARBA" id="ARBA00022722"/>
    </source>
</evidence>
<keyword evidence="3" id="KW-0255">Endonuclease</keyword>
<dbReference type="Gene3D" id="3.30.420.10">
    <property type="entry name" value="Ribonuclease H-like superfamily/Ribonuclease H"/>
    <property type="match status" value="1"/>
</dbReference>
<name>A0A1V9Y405_ACHHY</name>
<keyword evidence="4" id="KW-0378">Hydrolase</keyword>
<dbReference type="PANTHER" id="PTHR42648">
    <property type="entry name" value="TRANSPOSASE, PUTATIVE-RELATED"/>
    <property type="match status" value="1"/>
</dbReference>
<dbReference type="OrthoDB" id="111050at2759"/>
<feature type="domain" description="Integrase catalytic" evidence="10">
    <location>
        <begin position="24"/>
        <end position="204"/>
    </location>
</feature>
<dbReference type="GO" id="GO:0006310">
    <property type="term" value="P:DNA recombination"/>
    <property type="evidence" value="ECO:0007669"/>
    <property type="project" value="UniProtKB-KW"/>
</dbReference>
<evidence type="ECO:0000256" key="6">
    <source>
        <dbReference type="ARBA" id="ARBA00022908"/>
    </source>
</evidence>